<dbReference type="Pfam" id="PF02481">
    <property type="entry name" value="DNA_processg_A"/>
    <property type="match status" value="1"/>
</dbReference>
<dbReference type="PANTHER" id="PTHR43022">
    <property type="entry name" value="PROTEIN SMF"/>
    <property type="match status" value="1"/>
</dbReference>
<dbReference type="PANTHER" id="PTHR43022:SF1">
    <property type="entry name" value="PROTEIN SMF"/>
    <property type="match status" value="1"/>
</dbReference>
<accession>A0A8J8BDH8</accession>
<dbReference type="RefSeq" id="WP_211465927.1">
    <property type="nucleotide sequence ID" value="NZ_JAGSXH010000016.1"/>
</dbReference>
<dbReference type="AlphaFoldDB" id="A0A8J8BDH8"/>
<evidence type="ECO:0000313" key="5">
    <source>
        <dbReference type="Proteomes" id="UP000677913"/>
    </source>
</evidence>
<dbReference type="GO" id="GO:0009294">
    <property type="term" value="P:DNA-mediated transformation"/>
    <property type="evidence" value="ECO:0007669"/>
    <property type="project" value="InterPro"/>
</dbReference>
<comment type="caution">
    <text evidence="4">The sequence shown here is derived from an EMBL/GenBank/DDBJ whole genome shotgun (WGS) entry which is preliminary data.</text>
</comment>
<dbReference type="InterPro" id="IPR003488">
    <property type="entry name" value="DprA"/>
</dbReference>
<evidence type="ECO:0000256" key="1">
    <source>
        <dbReference type="ARBA" id="ARBA00006525"/>
    </source>
</evidence>
<organism evidence="4 5">
    <name type="scientific">Actinocrinis puniceicyclus</name>
    <dbReference type="NCBI Taxonomy" id="977794"/>
    <lineage>
        <taxon>Bacteria</taxon>
        <taxon>Bacillati</taxon>
        <taxon>Actinomycetota</taxon>
        <taxon>Actinomycetes</taxon>
        <taxon>Catenulisporales</taxon>
        <taxon>Actinospicaceae</taxon>
        <taxon>Actinocrinis</taxon>
    </lineage>
</organism>
<keyword evidence="5" id="KW-1185">Reference proteome</keyword>
<gene>
    <name evidence="4" type="primary">dprA</name>
    <name evidence="4" type="ORF">KGA66_07235</name>
</gene>
<dbReference type="SUPFAM" id="SSF102405">
    <property type="entry name" value="MCP/YpsA-like"/>
    <property type="match status" value="1"/>
</dbReference>
<evidence type="ECO:0000313" key="4">
    <source>
        <dbReference type="EMBL" id="MBS2962829.1"/>
    </source>
</evidence>
<reference evidence="4" key="1">
    <citation type="submission" date="2021-04" db="EMBL/GenBank/DDBJ databases">
        <title>Genome based classification of Actinospica acidithermotolerans sp. nov., an actinobacterium isolated from an Indonesian hot spring.</title>
        <authorList>
            <person name="Kusuma A.B."/>
            <person name="Putra K.E."/>
            <person name="Nafisah S."/>
            <person name="Loh J."/>
            <person name="Nouioui I."/>
            <person name="Goodfellow M."/>
        </authorList>
    </citation>
    <scope>NUCLEOTIDE SEQUENCE</scope>
    <source>
        <strain evidence="4">DSM 45618</strain>
    </source>
</reference>
<proteinExistence type="inferred from homology"/>
<comment type="similarity">
    <text evidence="1">Belongs to the DprA/Smf family.</text>
</comment>
<name>A0A8J8BDH8_9ACTN</name>
<feature type="domain" description="Smf/DprA SLOG" evidence="3">
    <location>
        <begin position="93"/>
        <end position="309"/>
    </location>
</feature>
<protein>
    <submittedName>
        <fullName evidence="4">DNA-processing protein DprA</fullName>
    </submittedName>
</protein>
<evidence type="ECO:0000259" key="3">
    <source>
        <dbReference type="Pfam" id="PF02481"/>
    </source>
</evidence>
<dbReference type="Proteomes" id="UP000677913">
    <property type="component" value="Unassembled WGS sequence"/>
</dbReference>
<feature type="region of interest" description="Disordered" evidence="2">
    <location>
        <begin position="314"/>
        <end position="357"/>
    </location>
</feature>
<dbReference type="Gene3D" id="3.40.50.450">
    <property type="match status" value="1"/>
</dbReference>
<dbReference type="NCBIfam" id="TIGR00732">
    <property type="entry name" value="dprA"/>
    <property type="match status" value="1"/>
</dbReference>
<evidence type="ECO:0000256" key="2">
    <source>
        <dbReference type="SAM" id="MobiDB-lite"/>
    </source>
</evidence>
<sequence length="424" mass="43376">MPSHEQQTQADRLARLALNHAVEPADQHLGRLLEAHGPRRVLAAIRAGQLPDLDADPARRDRLADRCAGLRLRLEPGRVEAGLAAAEAVGARFVTPLDRDWPARLDDLGPQRPIGLWVAGNWCAETTARGDDAAHPQPLSIVGARACSGYGSHVAGLLGADLASAGACVVSGAAIGIDAAAHRGALAVGGSTIAVLACGIDRVYPRVHESLLRAIAQRGAVLSELPPGAAPTRFRFLHRNRLIAALGVGTVVVEAARRSGSLLTARLAGELGRAVMAVPGPVTSEQSVGAHELIRDGAILVATAAQVQEACANLADAPPTPARPSRARAADTSDEPPAVGRARTRARPGRAASAEPADPVEELVLEALFGAQTGTAKTSAGADVVALARATGLGPDAVFAALGRLAACGRVAKSGGGWVSVRGH</sequence>
<dbReference type="EMBL" id="JAGSXH010000016">
    <property type="protein sequence ID" value="MBS2962829.1"/>
    <property type="molecule type" value="Genomic_DNA"/>
</dbReference>
<dbReference type="InterPro" id="IPR057666">
    <property type="entry name" value="DrpA_SLOG"/>
</dbReference>